<dbReference type="Proteomes" id="UP001140094">
    <property type="component" value="Unassembled WGS sequence"/>
</dbReference>
<sequence>MIPCRISLLSCSEISPLPPTIHALRQRAAWNTSSNTEGSTGGSTNKEDSSKVESIWAPPYPAKTRGPAKLSYSHEITGERDSHYADMLNAWMCPEVDSRISLARARRRKAQQLAEKMNARAQAEKLEQQALAKRGRKRKNSDISDLNDAVAATTPPLTAKSEVLLPVSPEVTKPQSLLIPELLPKGMLRQRAQSNAAQKADKPRTADSQHSKSPMPPPLELTSDNGNTVHSNGHSFGLGLDLGFDIAQPTPKQEQNQQTDLHADTSSAILEIADFLEKDVDVFTPMSLTHTPRTATFPSQPSTSKPYTTGSGDQLISACSKDRQRELIDDILNMSV</sequence>
<evidence type="ECO:0000256" key="1">
    <source>
        <dbReference type="SAM" id="MobiDB-lite"/>
    </source>
</evidence>
<feature type="region of interest" description="Disordered" evidence="1">
    <location>
        <begin position="129"/>
        <end position="149"/>
    </location>
</feature>
<evidence type="ECO:0000313" key="2">
    <source>
        <dbReference type="EMBL" id="KAJ2809319.1"/>
    </source>
</evidence>
<dbReference type="OrthoDB" id="5591183at2759"/>
<feature type="region of interest" description="Disordered" evidence="1">
    <location>
        <begin position="292"/>
        <end position="312"/>
    </location>
</feature>
<protein>
    <submittedName>
        <fullName evidence="2">Uncharacterized protein</fullName>
    </submittedName>
</protein>
<feature type="compositionally biased region" description="Basic and acidic residues" evidence="1">
    <location>
        <begin position="199"/>
        <end position="210"/>
    </location>
</feature>
<dbReference type="EMBL" id="JANBUO010000005">
    <property type="protein sequence ID" value="KAJ2809319.1"/>
    <property type="molecule type" value="Genomic_DNA"/>
</dbReference>
<keyword evidence="3" id="KW-1185">Reference proteome</keyword>
<dbReference type="AlphaFoldDB" id="A0A9W8I6P2"/>
<feature type="compositionally biased region" description="Low complexity" evidence="1">
    <location>
        <begin position="31"/>
        <end position="44"/>
    </location>
</feature>
<reference evidence="2" key="1">
    <citation type="submission" date="2022-07" db="EMBL/GenBank/DDBJ databases">
        <title>Phylogenomic reconstructions and comparative analyses of Kickxellomycotina fungi.</title>
        <authorList>
            <person name="Reynolds N.K."/>
            <person name="Stajich J.E."/>
            <person name="Barry K."/>
            <person name="Grigoriev I.V."/>
            <person name="Crous P."/>
            <person name="Smith M.E."/>
        </authorList>
    </citation>
    <scope>NUCLEOTIDE SEQUENCE</scope>
    <source>
        <strain evidence="2">NRRL 1565</strain>
    </source>
</reference>
<evidence type="ECO:0000313" key="3">
    <source>
        <dbReference type="Proteomes" id="UP001140094"/>
    </source>
</evidence>
<gene>
    <name evidence="2" type="ORF">H4R20_000222</name>
</gene>
<feature type="region of interest" description="Disordered" evidence="1">
    <location>
        <begin position="28"/>
        <end position="67"/>
    </location>
</feature>
<name>A0A9W8I6P2_9FUNG</name>
<feature type="region of interest" description="Disordered" evidence="1">
    <location>
        <begin position="190"/>
        <end position="234"/>
    </location>
</feature>
<organism evidence="2 3">
    <name type="scientific">Coemansia guatemalensis</name>
    <dbReference type="NCBI Taxonomy" id="2761395"/>
    <lineage>
        <taxon>Eukaryota</taxon>
        <taxon>Fungi</taxon>
        <taxon>Fungi incertae sedis</taxon>
        <taxon>Zoopagomycota</taxon>
        <taxon>Kickxellomycotina</taxon>
        <taxon>Kickxellomycetes</taxon>
        <taxon>Kickxellales</taxon>
        <taxon>Kickxellaceae</taxon>
        <taxon>Coemansia</taxon>
    </lineage>
</organism>
<proteinExistence type="predicted"/>
<comment type="caution">
    <text evidence="2">The sequence shown here is derived from an EMBL/GenBank/DDBJ whole genome shotgun (WGS) entry which is preliminary data.</text>
</comment>
<feature type="compositionally biased region" description="Polar residues" evidence="1">
    <location>
        <begin position="222"/>
        <end position="234"/>
    </location>
</feature>
<accession>A0A9W8I6P2</accession>